<name>A0ABW5ZST7_9FLAO</name>
<dbReference type="Proteomes" id="UP001597548">
    <property type="component" value="Unassembled WGS sequence"/>
</dbReference>
<dbReference type="PROSITE" id="PS51257">
    <property type="entry name" value="PROKAR_LIPOPROTEIN"/>
    <property type="match status" value="1"/>
</dbReference>
<evidence type="ECO:0008006" key="3">
    <source>
        <dbReference type="Google" id="ProtNLM"/>
    </source>
</evidence>
<sequence>MKNILKLLPIMLLVLTFSCDDDDSSSRFSNDPTSGWVEFGTLTAGTTITIITEELLIPVDIRVPVYQDGITISYELQAVEGDFSSIVTTGSSIVAEPEVIDPFINPRIEQISLVFNGVADLTETIVFDVVLTATDVYGVEIGLDENSITSYRISTPCPLDVDAIQGIYSVDEVFTSGTNEGLSLAAAFGESYQVEAVLDPNDPTQIKFILTNSIGFNEYFGAGTVATLDTCNGTVSFTSPLSLGGGFADMAVTSTSYTESPAVITADGELGNFGPYQFILTKQ</sequence>
<reference evidence="2" key="1">
    <citation type="journal article" date="2019" name="Int. J. Syst. Evol. Microbiol.">
        <title>The Global Catalogue of Microorganisms (GCM) 10K type strain sequencing project: providing services to taxonomists for standard genome sequencing and annotation.</title>
        <authorList>
            <consortium name="The Broad Institute Genomics Platform"/>
            <consortium name="The Broad Institute Genome Sequencing Center for Infectious Disease"/>
            <person name="Wu L."/>
            <person name="Ma J."/>
        </authorList>
    </citation>
    <scope>NUCLEOTIDE SEQUENCE [LARGE SCALE GENOMIC DNA]</scope>
    <source>
        <strain evidence="2">KCTC 32514</strain>
    </source>
</reference>
<gene>
    <name evidence="1" type="ORF">ACFS29_07620</name>
</gene>
<dbReference type="RefSeq" id="WP_194509603.1">
    <property type="nucleotide sequence ID" value="NZ_JADILU010000008.1"/>
</dbReference>
<keyword evidence="2" id="KW-1185">Reference proteome</keyword>
<evidence type="ECO:0000313" key="1">
    <source>
        <dbReference type="EMBL" id="MFD2915500.1"/>
    </source>
</evidence>
<organism evidence="1 2">
    <name type="scientific">Psychroserpens luteus</name>
    <dbReference type="NCBI Taxonomy" id="1434066"/>
    <lineage>
        <taxon>Bacteria</taxon>
        <taxon>Pseudomonadati</taxon>
        <taxon>Bacteroidota</taxon>
        <taxon>Flavobacteriia</taxon>
        <taxon>Flavobacteriales</taxon>
        <taxon>Flavobacteriaceae</taxon>
        <taxon>Psychroserpens</taxon>
    </lineage>
</organism>
<dbReference type="EMBL" id="JBHUOS010000007">
    <property type="protein sequence ID" value="MFD2915500.1"/>
    <property type="molecule type" value="Genomic_DNA"/>
</dbReference>
<accession>A0ABW5ZST7</accession>
<proteinExistence type="predicted"/>
<evidence type="ECO:0000313" key="2">
    <source>
        <dbReference type="Proteomes" id="UP001597548"/>
    </source>
</evidence>
<comment type="caution">
    <text evidence="1">The sequence shown here is derived from an EMBL/GenBank/DDBJ whole genome shotgun (WGS) entry which is preliminary data.</text>
</comment>
<protein>
    <recommendedName>
        <fullName evidence="3">Calx-beta domain-containing protein</fullName>
    </recommendedName>
</protein>